<dbReference type="KEGG" id="slc:SL103_22370"/>
<dbReference type="AlphaFoldDB" id="A0A1D7VPH8"/>
<evidence type="ECO:0000313" key="3">
    <source>
        <dbReference type="Proteomes" id="UP000094094"/>
    </source>
</evidence>
<evidence type="ECO:0000313" key="2">
    <source>
        <dbReference type="EMBL" id="AOP48614.1"/>
    </source>
</evidence>
<feature type="domain" description="DUF4232" evidence="1">
    <location>
        <begin position="39"/>
        <end position="140"/>
    </location>
</feature>
<proteinExistence type="predicted"/>
<dbReference type="EMBL" id="CP017157">
    <property type="protein sequence ID" value="AOP48614.1"/>
    <property type="molecule type" value="Genomic_DNA"/>
</dbReference>
<dbReference type="Pfam" id="PF14016">
    <property type="entry name" value="DUF4232"/>
    <property type="match status" value="1"/>
</dbReference>
<organism evidence="2 3">
    <name type="scientific">Streptomyces lydicus</name>
    <dbReference type="NCBI Taxonomy" id="47763"/>
    <lineage>
        <taxon>Bacteria</taxon>
        <taxon>Bacillati</taxon>
        <taxon>Actinomycetota</taxon>
        <taxon>Actinomycetes</taxon>
        <taxon>Kitasatosporales</taxon>
        <taxon>Streptomycetaceae</taxon>
        <taxon>Streptomyces</taxon>
    </lineage>
</organism>
<dbReference type="PROSITE" id="PS51257">
    <property type="entry name" value="PROKAR_LIPOPROTEIN"/>
    <property type="match status" value="1"/>
</dbReference>
<evidence type="ECO:0000259" key="1">
    <source>
        <dbReference type="Pfam" id="PF14016"/>
    </source>
</evidence>
<keyword evidence="3" id="KW-1185">Reference proteome</keyword>
<sequence length="186" mass="19324">MLRRSLLGATTAALALTVIAGLGLVGCGSPRMAALHANCTTKGLKWKLTVLHKAPHSTHREARLSVVNKNTRPCVFGGYPLFEVHVGKGPEADGAGRGTATPIDLRGGGTVTTALRYKDTDGAAGPASTASSPGCIVSNDEAIVAAPHDHEGGRRPIVARDESGRRTLLDVCEDTIWMSPPAEVAK</sequence>
<gene>
    <name evidence="2" type="ORF">SL103_22370</name>
</gene>
<dbReference type="Proteomes" id="UP000094094">
    <property type="component" value="Chromosome"/>
</dbReference>
<protein>
    <recommendedName>
        <fullName evidence="1">DUF4232 domain-containing protein</fullName>
    </recommendedName>
</protein>
<reference evidence="2 3" key="1">
    <citation type="submission" date="2016-09" db="EMBL/GenBank/DDBJ databases">
        <title>Complete genome sequencing of Streptomyces lydicus 103 and metabolic pathways analysis of antibiotic biosynthesis.</title>
        <authorList>
            <person name="Jia N."/>
            <person name="Ding M.-Z."/>
            <person name="Gao F."/>
            <person name="Yuan Y.-J."/>
        </authorList>
    </citation>
    <scope>NUCLEOTIDE SEQUENCE [LARGE SCALE GENOMIC DNA]</scope>
    <source>
        <strain evidence="2 3">103</strain>
    </source>
</reference>
<dbReference type="InterPro" id="IPR025326">
    <property type="entry name" value="DUF4232"/>
</dbReference>
<dbReference type="RefSeq" id="WP_069570736.1">
    <property type="nucleotide sequence ID" value="NZ_CP017157.1"/>
</dbReference>
<name>A0A1D7VPH8_9ACTN</name>
<accession>A0A1D7VPH8</accession>